<dbReference type="EMBL" id="JADPUN010000422">
    <property type="protein sequence ID" value="MBF9135228.1"/>
    <property type="molecule type" value="Genomic_DNA"/>
</dbReference>
<name>A0ABS0H9R5_9ACTN</name>
<organism evidence="1 2">
    <name type="scientific">Plantactinospora alkalitolerans</name>
    <dbReference type="NCBI Taxonomy" id="2789879"/>
    <lineage>
        <taxon>Bacteria</taxon>
        <taxon>Bacillati</taxon>
        <taxon>Actinomycetota</taxon>
        <taxon>Actinomycetes</taxon>
        <taxon>Micromonosporales</taxon>
        <taxon>Micromonosporaceae</taxon>
        <taxon>Plantactinospora</taxon>
    </lineage>
</organism>
<proteinExistence type="predicted"/>
<accession>A0ABS0H9R5</accession>
<protein>
    <submittedName>
        <fullName evidence="1">Uncharacterized protein</fullName>
    </submittedName>
</protein>
<evidence type="ECO:0000313" key="1">
    <source>
        <dbReference type="EMBL" id="MBF9135228.1"/>
    </source>
</evidence>
<keyword evidence="2" id="KW-1185">Reference proteome</keyword>
<evidence type="ECO:0000313" key="2">
    <source>
        <dbReference type="Proteomes" id="UP000638560"/>
    </source>
</evidence>
<dbReference type="Proteomes" id="UP000638560">
    <property type="component" value="Unassembled WGS sequence"/>
</dbReference>
<sequence length="132" mass="14059">MVNLVPWRPAPLADAIRAAGGAGVTGGPSELNAVPFLLDGTIPPSLPDDGLDRVPGYGMMEFAGPWDRRQFAEELVLGQHHPDGYLHRLHLLPPSLDPPRCVGPGCAGRKRWPCNPASWALGVLGDDRRAAA</sequence>
<comment type="caution">
    <text evidence="1">The sequence shown here is derived from an EMBL/GenBank/DDBJ whole genome shotgun (WGS) entry which is preliminary data.</text>
</comment>
<reference evidence="1 2" key="1">
    <citation type="submission" date="2020-11" db="EMBL/GenBank/DDBJ databases">
        <title>A novel isolate from a Black sea contaminated sediment with potential to produce alkanes: Plantactinospora alkalitolerans sp. nov.</title>
        <authorList>
            <person name="Carro L."/>
            <person name="Veyisoglu A."/>
            <person name="Guven K."/>
            <person name="Schumann P."/>
            <person name="Klenk H.-P."/>
            <person name="Sahin N."/>
        </authorList>
    </citation>
    <scope>NUCLEOTIDE SEQUENCE [LARGE SCALE GENOMIC DNA]</scope>
    <source>
        <strain evidence="1 2">S1510</strain>
    </source>
</reference>
<gene>
    <name evidence="1" type="ORF">I0C86_40990</name>
</gene>